<evidence type="ECO:0000313" key="4">
    <source>
        <dbReference type="Ensembl" id="ENSCCRP00015086516.1"/>
    </source>
</evidence>
<evidence type="ECO:0000256" key="2">
    <source>
        <dbReference type="SAM" id="Phobius"/>
    </source>
</evidence>
<evidence type="ECO:0000313" key="5">
    <source>
        <dbReference type="Proteomes" id="UP000694700"/>
    </source>
</evidence>
<dbReference type="InterPro" id="IPR003599">
    <property type="entry name" value="Ig_sub"/>
</dbReference>
<evidence type="ECO:0000259" key="3">
    <source>
        <dbReference type="SMART" id="SM00409"/>
    </source>
</evidence>
<dbReference type="SUPFAM" id="SSF48726">
    <property type="entry name" value="Immunoglobulin"/>
    <property type="match status" value="2"/>
</dbReference>
<dbReference type="Gene3D" id="2.60.40.10">
    <property type="entry name" value="Immunoglobulins"/>
    <property type="match status" value="2"/>
</dbReference>
<dbReference type="InterPro" id="IPR013106">
    <property type="entry name" value="Ig_V-set"/>
</dbReference>
<reference evidence="4" key="1">
    <citation type="submission" date="2025-08" db="UniProtKB">
        <authorList>
            <consortium name="Ensembl"/>
        </authorList>
    </citation>
    <scope>IDENTIFICATION</scope>
</reference>
<feature type="compositionally biased region" description="Polar residues" evidence="1">
    <location>
        <begin position="314"/>
        <end position="344"/>
    </location>
</feature>
<keyword evidence="2" id="KW-0812">Transmembrane</keyword>
<feature type="transmembrane region" description="Helical" evidence="2">
    <location>
        <begin position="25"/>
        <end position="47"/>
    </location>
</feature>
<name>A0A8C1XXU1_CYPCA</name>
<dbReference type="PANTHER" id="PTHR21063">
    <property type="entry name" value="LFA-3"/>
    <property type="match status" value="1"/>
</dbReference>
<feature type="region of interest" description="Disordered" evidence="1">
    <location>
        <begin position="298"/>
        <end position="344"/>
    </location>
</feature>
<evidence type="ECO:0000256" key="1">
    <source>
        <dbReference type="SAM" id="MobiDB-lite"/>
    </source>
</evidence>
<organism evidence="4 5">
    <name type="scientific">Cyprinus carpio</name>
    <name type="common">Common carp</name>
    <dbReference type="NCBI Taxonomy" id="7962"/>
    <lineage>
        <taxon>Eukaryota</taxon>
        <taxon>Metazoa</taxon>
        <taxon>Chordata</taxon>
        <taxon>Craniata</taxon>
        <taxon>Vertebrata</taxon>
        <taxon>Euteleostomi</taxon>
        <taxon>Actinopterygii</taxon>
        <taxon>Neopterygii</taxon>
        <taxon>Teleostei</taxon>
        <taxon>Ostariophysi</taxon>
        <taxon>Cypriniformes</taxon>
        <taxon>Cyprinidae</taxon>
        <taxon>Cyprininae</taxon>
        <taxon>Cyprinus</taxon>
    </lineage>
</organism>
<dbReference type="SMART" id="SM00409">
    <property type="entry name" value="IG"/>
    <property type="match status" value="2"/>
</dbReference>
<proteinExistence type="predicted"/>
<keyword evidence="2" id="KW-0472">Membrane</keyword>
<dbReference type="InterPro" id="IPR013783">
    <property type="entry name" value="Ig-like_fold"/>
</dbReference>
<protein>
    <recommendedName>
        <fullName evidence="3">Immunoglobulin domain-containing protein</fullName>
    </recommendedName>
</protein>
<accession>A0A8C1XXU1</accession>
<feature type="domain" description="Immunoglobulin" evidence="3">
    <location>
        <begin position="49"/>
        <end position="147"/>
    </location>
</feature>
<feature type="compositionally biased region" description="Basic and acidic residues" evidence="1">
    <location>
        <begin position="301"/>
        <end position="310"/>
    </location>
</feature>
<dbReference type="InterPro" id="IPR036179">
    <property type="entry name" value="Ig-like_dom_sf"/>
</dbReference>
<keyword evidence="2" id="KW-1133">Transmembrane helix</keyword>
<sequence>MVLAVTFTFGISVKSALFFNGKVMNIFIFFLTLGGVCLLFVCGASAVDSDRVPVMEGDTVTLHTDVKINQQDRMVWYFGVSRIAEITGDQSKICEDAVCKERFRDRLKLDNQTGSLTIMNTNTTDSGLYKLKNTSRNTDNVFSVTVQGVSAAEQDDMKRKSVKEGESVTLDPGVVKNPNDVMRLCFNDILIAEITGDQSKICTDEQWFERLKLDHQTGSLTIMNTRITDSGEYKLKISSSRFSIMRSFTVTVSVKDVSDSGSSLVVVVVVVGVVVVILLLVAAVVFYKRKAIMQCIRRQRERQERRHPIDDAQDTSPEQTETLMQMTPKGTSPNKTEAAGQTQL</sequence>
<feature type="domain" description="Immunoglobulin" evidence="3">
    <location>
        <begin position="157"/>
        <end position="255"/>
    </location>
</feature>
<dbReference type="PANTHER" id="PTHR21063:SF4">
    <property type="entry name" value="CD48 ANTIGEN-RELATED"/>
    <property type="match status" value="1"/>
</dbReference>
<dbReference type="Proteomes" id="UP000694700">
    <property type="component" value="Unplaced"/>
</dbReference>
<dbReference type="Pfam" id="PF07686">
    <property type="entry name" value="V-set"/>
    <property type="match status" value="1"/>
</dbReference>
<dbReference type="AlphaFoldDB" id="A0A8C1XXU1"/>
<feature type="transmembrane region" description="Helical" evidence="2">
    <location>
        <begin position="264"/>
        <end position="287"/>
    </location>
</feature>
<dbReference type="Ensembl" id="ENSCCRT00015089316.1">
    <property type="protein sequence ID" value="ENSCCRP00015086516.1"/>
    <property type="gene ID" value="ENSCCRG00015034918.1"/>
</dbReference>